<feature type="domain" description="Zinc-binding loop region of homing endonuclease" evidence="2">
    <location>
        <begin position="115"/>
        <end position="193"/>
    </location>
</feature>
<sequence>MDSEKEIIFKKIQEKCTKRKGCLIWEGPFYDNRCYLWCKNIKKSVNVCSFLWNYYNEPIKKTENLVHTCDNLKCLRVKHLIIKPKATPVVKKQVWNRMLKNSKIDKSKEYNGDNCLIWQGNKSIEGYGHVSIKKNTHFVHRVAFWIHHDEYENIKDIPSKKDDNNLAICHLCSNRLCFQPSHLKIATDSENNFNDKLAAGTLLRGEKNHSCTITAELAKKIKWSKVDEDEENYMTKTERAMFFDVPYYVVTSIDSGDSWAHIPDRNGKTLSTEERRKTKRRQYRNAKKRKWTEKMFLKASYKLHANSKIDKNGQKYDDSYCRLWTGSINPRGYGVVACNGITLMSHILACYVKNRTTNSNGLHVLHKCGRRSCINEKHIEFGTMEENMADKKIHGTSSHKFTMDEANNIRSLYKTGNYTQKDLAIKYNAGESTIGRIIRNKIYVD</sequence>
<dbReference type="GO" id="GO:0004519">
    <property type="term" value="F:endonuclease activity"/>
    <property type="evidence" value="ECO:0007669"/>
    <property type="project" value="InterPro"/>
</dbReference>
<accession>A0A6C0C9P6</accession>
<feature type="region of interest" description="Disordered" evidence="1">
    <location>
        <begin position="264"/>
        <end position="285"/>
    </location>
</feature>
<evidence type="ECO:0000259" key="2">
    <source>
        <dbReference type="Pfam" id="PF05551"/>
    </source>
</evidence>
<dbReference type="EMBL" id="MN739355">
    <property type="protein sequence ID" value="QHT00389.1"/>
    <property type="molecule type" value="Genomic_DNA"/>
</dbReference>
<feature type="compositionally biased region" description="Basic and acidic residues" evidence="1">
    <location>
        <begin position="264"/>
        <end position="276"/>
    </location>
</feature>
<organism evidence="3">
    <name type="scientific">viral metagenome</name>
    <dbReference type="NCBI Taxonomy" id="1070528"/>
    <lineage>
        <taxon>unclassified sequences</taxon>
        <taxon>metagenomes</taxon>
        <taxon>organismal metagenomes</taxon>
    </lineage>
</organism>
<evidence type="ECO:0000313" key="3">
    <source>
        <dbReference type="EMBL" id="QHT00389.1"/>
    </source>
</evidence>
<dbReference type="InterPro" id="IPR008704">
    <property type="entry name" value="Endonuclease_Zinc-binding_loop"/>
</dbReference>
<evidence type="ECO:0000256" key="1">
    <source>
        <dbReference type="SAM" id="MobiDB-lite"/>
    </source>
</evidence>
<dbReference type="SUPFAM" id="SSF54060">
    <property type="entry name" value="His-Me finger endonucleases"/>
    <property type="match status" value="2"/>
</dbReference>
<name>A0A6C0C9P6_9ZZZZ</name>
<protein>
    <recommendedName>
        <fullName evidence="2">Zinc-binding loop region of homing endonuclease domain-containing protein</fullName>
    </recommendedName>
</protein>
<dbReference type="InterPro" id="IPR044925">
    <property type="entry name" value="His-Me_finger_sf"/>
</dbReference>
<proteinExistence type="predicted"/>
<dbReference type="InterPro" id="IPR044930">
    <property type="entry name" value="Homing_endonuclease_His-Me"/>
</dbReference>
<dbReference type="Gene3D" id="3.90.75.10">
    <property type="entry name" value="Homing Intron 3 (I-ppo) Encoded Endonuclease, Chain A"/>
    <property type="match status" value="1"/>
</dbReference>
<dbReference type="Pfam" id="PF05551">
    <property type="entry name" value="zf-His_Me_endon"/>
    <property type="match status" value="1"/>
</dbReference>
<dbReference type="AlphaFoldDB" id="A0A6C0C9P6"/>
<reference evidence="3" key="1">
    <citation type="journal article" date="2020" name="Nature">
        <title>Giant virus diversity and host interactions through global metagenomics.</title>
        <authorList>
            <person name="Schulz F."/>
            <person name="Roux S."/>
            <person name="Paez-Espino D."/>
            <person name="Jungbluth S."/>
            <person name="Walsh D.A."/>
            <person name="Denef V.J."/>
            <person name="McMahon K.D."/>
            <person name="Konstantinidis K.T."/>
            <person name="Eloe-Fadrosh E.A."/>
            <person name="Kyrpides N.C."/>
            <person name="Woyke T."/>
        </authorList>
    </citation>
    <scope>NUCLEOTIDE SEQUENCE</scope>
    <source>
        <strain evidence="3">GVMAG-M-3300020192-26</strain>
    </source>
</reference>